<dbReference type="Proteomes" id="UP000268446">
    <property type="component" value="Unassembled WGS sequence"/>
</dbReference>
<reference evidence="3 4" key="1">
    <citation type="submission" date="2018-06" db="EMBL/GenBank/DDBJ databases">
        <title>Extensive metabolic versatility and redundancy in microbially diverse, dynamic hydrothermal sediments.</title>
        <authorList>
            <person name="Dombrowski N."/>
            <person name="Teske A."/>
            <person name="Baker B.J."/>
        </authorList>
    </citation>
    <scope>NUCLEOTIDE SEQUENCE [LARGE SCALE GENOMIC DNA]</scope>
    <source>
        <strain evidence="2">B20_G2</strain>
        <strain evidence="1">B29_G17</strain>
    </source>
</reference>
<evidence type="ECO:0000313" key="1">
    <source>
        <dbReference type="EMBL" id="RLE51643.1"/>
    </source>
</evidence>
<sequence>MRFCRGAFLSIPRIFAEASEAEFKRIVSEGKAECRLLVVDGEGFRVVDAGEDVGELRGEIYVQRIYDDAYKWLVDFETGIIIKSAVVLPPSGDLIVLHKGDRVYLIEALGRIVVPLVSVGEDVSPGRRLAAIFTGKRELRYLRSDVSGKVAYVSQIGDKPQRYIFILIPR</sequence>
<organism evidence="1 3">
    <name type="scientific">Thermoproteota archaeon</name>
    <dbReference type="NCBI Taxonomy" id="2056631"/>
    <lineage>
        <taxon>Archaea</taxon>
        <taxon>Thermoproteota</taxon>
    </lineage>
</organism>
<dbReference type="Pfam" id="PF09891">
    <property type="entry name" value="DUF2118"/>
    <property type="match status" value="1"/>
</dbReference>
<accession>A0A497EW91</accession>
<dbReference type="Gene3D" id="2.40.50.100">
    <property type="match status" value="1"/>
</dbReference>
<evidence type="ECO:0008006" key="5">
    <source>
        <dbReference type="Google" id="ProtNLM"/>
    </source>
</evidence>
<dbReference type="EMBL" id="QMRA01000003">
    <property type="protein sequence ID" value="RLE55737.1"/>
    <property type="molecule type" value="Genomic_DNA"/>
</dbReference>
<proteinExistence type="predicted"/>
<dbReference type="Proteomes" id="UP000269499">
    <property type="component" value="Unassembled WGS sequence"/>
</dbReference>
<dbReference type="EMBL" id="QMQZ01000040">
    <property type="protein sequence ID" value="RLE51643.1"/>
    <property type="molecule type" value="Genomic_DNA"/>
</dbReference>
<evidence type="ECO:0000313" key="2">
    <source>
        <dbReference type="EMBL" id="RLE55737.1"/>
    </source>
</evidence>
<protein>
    <recommendedName>
        <fullName evidence="5">DUF2118 domain-containing protein</fullName>
    </recommendedName>
</protein>
<evidence type="ECO:0000313" key="3">
    <source>
        <dbReference type="Proteomes" id="UP000268446"/>
    </source>
</evidence>
<dbReference type="InterPro" id="IPR019217">
    <property type="entry name" value="DUF2118"/>
</dbReference>
<dbReference type="AlphaFoldDB" id="A0A497EW91"/>
<comment type="caution">
    <text evidence="1">The sequence shown here is derived from an EMBL/GenBank/DDBJ whole genome shotgun (WGS) entry which is preliminary data.</text>
</comment>
<evidence type="ECO:0000313" key="4">
    <source>
        <dbReference type="Proteomes" id="UP000269499"/>
    </source>
</evidence>
<gene>
    <name evidence="1" type="ORF">DRJ20_01720</name>
    <name evidence="2" type="ORF">DRJ26_00310</name>
</gene>
<name>A0A497EW91_9CREN</name>